<sequence length="94" mass="10151">MTGSVLRGVCVSAHVTDGPGGLLKATVQPPPHPLHHLSALAIHKALINFRPQVSLHHYTFIRSGSYQPAGPEYGNGIPATDKDGLDYPWLSFIR</sequence>
<evidence type="ECO:0000313" key="1">
    <source>
        <dbReference type="EMBL" id="KAJ4947472.1"/>
    </source>
</evidence>
<protein>
    <submittedName>
        <fullName evidence="1">Uncharacterized protein</fullName>
    </submittedName>
</protein>
<accession>A0AAD6BSE1</accession>
<reference evidence="1" key="1">
    <citation type="submission" date="2022-11" db="EMBL/GenBank/DDBJ databases">
        <title>Chromosome-level genome of Pogonophryne albipinna.</title>
        <authorList>
            <person name="Jo E."/>
        </authorList>
    </citation>
    <scope>NUCLEOTIDE SEQUENCE</scope>
    <source>
        <strain evidence="1">SGF0006</strain>
        <tissue evidence="1">Muscle</tissue>
    </source>
</reference>
<dbReference type="EMBL" id="JAPTMU010000002">
    <property type="protein sequence ID" value="KAJ4947472.1"/>
    <property type="molecule type" value="Genomic_DNA"/>
</dbReference>
<dbReference type="AlphaFoldDB" id="A0AAD6BSE1"/>
<comment type="caution">
    <text evidence="1">The sequence shown here is derived from an EMBL/GenBank/DDBJ whole genome shotgun (WGS) entry which is preliminary data.</text>
</comment>
<name>A0AAD6BSE1_9TELE</name>
<dbReference type="Proteomes" id="UP001219934">
    <property type="component" value="Unassembled WGS sequence"/>
</dbReference>
<organism evidence="1 2">
    <name type="scientific">Pogonophryne albipinna</name>
    <dbReference type="NCBI Taxonomy" id="1090488"/>
    <lineage>
        <taxon>Eukaryota</taxon>
        <taxon>Metazoa</taxon>
        <taxon>Chordata</taxon>
        <taxon>Craniata</taxon>
        <taxon>Vertebrata</taxon>
        <taxon>Euteleostomi</taxon>
        <taxon>Actinopterygii</taxon>
        <taxon>Neopterygii</taxon>
        <taxon>Teleostei</taxon>
        <taxon>Neoteleostei</taxon>
        <taxon>Acanthomorphata</taxon>
        <taxon>Eupercaria</taxon>
        <taxon>Perciformes</taxon>
        <taxon>Notothenioidei</taxon>
        <taxon>Pogonophryne</taxon>
    </lineage>
</organism>
<gene>
    <name evidence="1" type="ORF">JOQ06_009507</name>
</gene>
<keyword evidence="2" id="KW-1185">Reference proteome</keyword>
<proteinExistence type="predicted"/>
<evidence type="ECO:0000313" key="2">
    <source>
        <dbReference type="Proteomes" id="UP001219934"/>
    </source>
</evidence>